<evidence type="ECO:0000313" key="4">
    <source>
        <dbReference type="Proteomes" id="UP000321907"/>
    </source>
</evidence>
<evidence type="ECO:0000256" key="1">
    <source>
        <dbReference type="SAM" id="MobiDB-lite"/>
    </source>
</evidence>
<evidence type="ECO:0000256" key="2">
    <source>
        <dbReference type="SAM" id="Phobius"/>
    </source>
</evidence>
<dbReference type="Proteomes" id="UP000321907">
    <property type="component" value="Unassembled WGS sequence"/>
</dbReference>
<feature type="transmembrane region" description="Helical" evidence="2">
    <location>
        <begin position="93"/>
        <end position="114"/>
    </location>
</feature>
<proteinExistence type="predicted"/>
<evidence type="ECO:0008006" key="5">
    <source>
        <dbReference type="Google" id="ProtNLM"/>
    </source>
</evidence>
<dbReference type="InterPro" id="IPR011990">
    <property type="entry name" value="TPR-like_helical_dom_sf"/>
</dbReference>
<keyword evidence="2" id="KW-1133">Transmembrane helix</keyword>
<dbReference type="EMBL" id="VOXD01000010">
    <property type="protein sequence ID" value="TXF89988.1"/>
    <property type="molecule type" value="Genomic_DNA"/>
</dbReference>
<gene>
    <name evidence="3" type="ORF">FUA23_08530</name>
</gene>
<feature type="compositionally biased region" description="Basic and acidic residues" evidence="1">
    <location>
        <begin position="1"/>
        <end position="11"/>
    </location>
</feature>
<reference evidence="3 4" key="1">
    <citation type="submission" date="2019-08" db="EMBL/GenBank/DDBJ databases">
        <title>Lewinella sp. strain SSH13 Genome sequencing and assembly.</title>
        <authorList>
            <person name="Kim I."/>
        </authorList>
    </citation>
    <scope>NUCLEOTIDE SEQUENCE [LARGE SCALE GENOMIC DNA]</scope>
    <source>
        <strain evidence="3 4">SSH13</strain>
    </source>
</reference>
<keyword evidence="2" id="KW-0472">Membrane</keyword>
<dbReference type="AlphaFoldDB" id="A0A5C7FHN3"/>
<dbReference type="SUPFAM" id="SSF48452">
    <property type="entry name" value="TPR-like"/>
    <property type="match status" value="1"/>
</dbReference>
<accession>A0A5C7FHN3</accession>
<dbReference type="RefSeq" id="WP_147930308.1">
    <property type="nucleotide sequence ID" value="NZ_VOXD01000010.1"/>
</dbReference>
<sequence>MSEPTKEDWLRGDAPSGEQDEFARHAARGREELGSEEEARDLMNELDSLFAERFGVPGESVEATDLPSVSEGSAAGAEQVFGKSKDGAKVRRLGWYYAAAAVILLLVAAGSWWASQRDAFNPETLYAEAFSPYANDLSERTMGSDEPAVATMLDEALLAYDRRDYAAAAEGLGRHLAQPTNPVPAAAPTKVRLYYGISLLADNQPAAAITELEGLMNDPATGPPAAWYHALAQLRLGRTTEARAELTRIATGENAAFRERAKALLPRIPL</sequence>
<feature type="region of interest" description="Disordered" evidence="1">
    <location>
        <begin position="1"/>
        <end position="23"/>
    </location>
</feature>
<evidence type="ECO:0000313" key="3">
    <source>
        <dbReference type="EMBL" id="TXF89988.1"/>
    </source>
</evidence>
<keyword evidence="2" id="KW-0812">Transmembrane</keyword>
<dbReference type="OrthoDB" id="1493967at2"/>
<comment type="caution">
    <text evidence="3">The sequence shown here is derived from an EMBL/GenBank/DDBJ whole genome shotgun (WGS) entry which is preliminary data.</text>
</comment>
<organism evidence="3 4">
    <name type="scientific">Neolewinella aurantiaca</name>
    <dbReference type="NCBI Taxonomy" id="2602767"/>
    <lineage>
        <taxon>Bacteria</taxon>
        <taxon>Pseudomonadati</taxon>
        <taxon>Bacteroidota</taxon>
        <taxon>Saprospiria</taxon>
        <taxon>Saprospirales</taxon>
        <taxon>Lewinellaceae</taxon>
        <taxon>Neolewinella</taxon>
    </lineage>
</organism>
<name>A0A5C7FHN3_9BACT</name>
<keyword evidence="4" id="KW-1185">Reference proteome</keyword>
<protein>
    <recommendedName>
        <fullName evidence="5">Tetratricopeptide repeat protein</fullName>
    </recommendedName>
</protein>